<evidence type="ECO:0000256" key="8">
    <source>
        <dbReference type="ARBA" id="ARBA00023012"/>
    </source>
</evidence>
<dbReference type="EC" id="2.7.13.3" evidence="2"/>
<keyword evidence="5" id="KW-0547">Nucleotide-binding</keyword>
<evidence type="ECO:0000256" key="3">
    <source>
        <dbReference type="ARBA" id="ARBA00022553"/>
    </source>
</evidence>
<keyword evidence="3" id="KW-0597">Phosphoprotein</keyword>
<accession>A0A133ZV55</accession>
<evidence type="ECO:0000256" key="5">
    <source>
        <dbReference type="ARBA" id="ARBA00022741"/>
    </source>
</evidence>
<comment type="catalytic activity">
    <reaction evidence="1">
        <text>ATP + protein L-histidine = ADP + protein N-phospho-L-histidine.</text>
        <dbReference type="EC" id="2.7.13.3"/>
    </reaction>
</comment>
<dbReference type="EMBL" id="LSDA01000035">
    <property type="protein sequence ID" value="KXB59319.1"/>
    <property type="molecule type" value="Genomic_DNA"/>
</dbReference>
<protein>
    <recommendedName>
        <fullName evidence="2">histidine kinase</fullName>
        <ecNumber evidence="2">2.7.13.3</ecNumber>
    </recommendedName>
</protein>
<dbReference type="STRING" id="467210.HMPREF1866_00922"/>
<dbReference type="Gene3D" id="1.20.5.1930">
    <property type="match status" value="1"/>
</dbReference>
<feature type="transmembrane region" description="Helical" evidence="9">
    <location>
        <begin position="109"/>
        <end position="135"/>
    </location>
</feature>
<evidence type="ECO:0000259" key="10">
    <source>
        <dbReference type="PROSITE" id="PS50109"/>
    </source>
</evidence>
<dbReference type="GO" id="GO:0046983">
    <property type="term" value="F:protein dimerization activity"/>
    <property type="evidence" value="ECO:0007669"/>
    <property type="project" value="InterPro"/>
</dbReference>
<feature type="transmembrane region" description="Helical" evidence="9">
    <location>
        <begin position="47"/>
        <end position="66"/>
    </location>
</feature>
<organism evidence="11 12">
    <name type="scientific">Lachnoanaerobaculum saburreum</name>
    <dbReference type="NCBI Taxonomy" id="467210"/>
    <lineage>
        <taxon>Bacteria</taxon>
        <taxon>Bacillati</taxon>
        <taxon>Bacillota</taxon>
        <taxon>Clostridia</taxon>
        <taxon>Lachnospirales</taxon>
        <taxon>Lachnospiraceae</taxon>
        <taxon>Lachnoanaerobaculum</taxon>
    </lineage>
</organism>
<proteinExistence type="predicted"/>
<dbReference type="SUPFAM" id="SSF55874">
    <property type="entry name" value="ATPase domain of HSP90 chaperone/DNA topoisomerase II/histidine kinase"/>
    <property type="match status" value="1"/>
</dbReference>
<dbReference type="InterPro" id="IPR003594">
    <property type="entry name" value="HATPase_dom"/>
</dbReference>
<keyword evidence="4" id="KW-0808">Transferase</keyword>
<reference evidence="12" key="1">
    <citation type="submission" date="2016-01" db="EMBL/GenBank/DDBJ databases">
        <authorList>
            <person name="Mitreva M."/>
            <person name="Pepin K.H."/>
            <person name="Mihindukulasuriya K.A."/>
            <person name="Fulton R."/>
            <person name="Fronick C."/>
            <person name="O'Laughlin M."/>
            <person name="Miner T."/>
            <person name="Herter B."/>
            <person name="Rosa B.A."/>
            <person name="Cordes M."/>
            <person name="Tomlinson C."/>
            <person name="Wollam A."/>
            <person name="Palsikar V.B."/>
            <person name="Mardis E.R."/>
            <person name="Wilson R.K."/>
        </authorList>
    </citation>
    <scope>NUCLEOTIDE SEQUENCE [LARGE SCALE GENOMIC DNA]</scope>
    <source>
        <strain evidence="12">DNF00896</strain>
    </source>
</reference>
<dbReference type="InterPro" id="IPR005467">
    <property type="entry name" value="His_kinase_dom"/>
</dbReference>
<dbReference type="PANTHER" id="PTHR24421">
    <property type="entry name" value="NITRATE/NITRITE SENSOR PROTEIN NARX-RELATED"/>
    <property type="match status" value="1"/>
</dbReference>
<name>A0A133ZV55_9FIRM</name>
<evidence type="ECO:0000256" key="6">
    <source>
        <dbReference type="ARBA" id="ARBA00022777"/>
    </source>
</evidence>
<evidence type="ECO:0000256" key="7">
    <source>
        <dbReference type="ARBA" id="ARBA00022840"/>
    </source>
</evidence>
<feature type="transmembrane region" description="Helical" evidence="9">
    <location>
        <begin position="22"/>
        <end position="41"/>
    </location>
</feature>
<dbReference type="Pfam" id="PF07730">
    <property type="entry name" value="HisKA_3"/>
    <property type="match status" value="1"/>
</dbReference>
<evidence type="ECO:0000313" key="11">
    <source>
        <dbReference type="EMBL" id="KXB59319.1"/>
    </source>
</evidence>
<dbReference type="CDD" id="cd16917">
    <property type="entry name" value="HATPase_UhpB-NarQ-NarX-like"/>
    <property type="match status" value="1"/>
</dbReference>
<keyword evidence="9" id="KW-0472">Membrane</keyword>
<keyword evidence="9" id="KW-1133">Transmembrane helix</keyword>
<dbReference type="InterPro" id="IPR050482">
    <property type="entry name" value="Sensor_HK_TwoCompSys"/>
</dbReference>
<dbReference type="PANTHER" id="PTHR24421:SF10">
    <property type="entry name" value="NITRATE_NITRITE SENSOR PROTEIN NARQ"/>
    <property type="match status" value="1"/>
</dbReference>
<dbReference type="PROSITE" id="PS50109">
    <property type="entry name" value="HIS_KIN"/>
    <property type="match status" value="1"/>
</dbReference>
<dbReference type="Pfam" id="PF02518">
    <property type="entry name" value="HATPase_c"/>
    <property type="match status" value="1"/>
</dbReference>
<dbReference type="OrthoDB" id="9781904at2"/>
<dbReference type="Proteomes" id="UP000070394">
    <property type="component" value="Unassembled WGS sequence"/>
</dbReference>
<dbReference type="GO" id="GO:0005524">
    <property type="term" value="F:ATP binding"/>
    <property type="evidence" value="ECO:0007669"/>
    <property type="project" value="UniProtKB-KW"/>
</dbReference>
<evidence type="ECO:0000256" key="9">
    <source>
        <dbReference type="SAM" id="Phobius"/>
    </source>
</evidence>
<dbReference type="RefSeq" id="WP_060930797.1">
    <property type="nucleotide sequence ID" value="NZ_KQ959795.1"/>
</dbReference>
<feature type="domain" description="Histidine kinase" evidence="10">
    <location>
        <begin position="413"/>
        <end position="542"/>
    </location>
</feature>
<keyword evidence="12" id="KW-1185">Reference proteome</keyword>
<dbReference type="AlphaFoldDB" id="A0A133ZV55"/>
<evidence type="ECO:0000256" key="4">
    <source>
        <dbReference type="ARBA" id="ARBA00022679"/>
    </source>
</evidence>
<keyword evidence="6 11" id="KW-0418">Kinase</keyword>
<dbReference type="Gene3D" id="3.30.565.10">
    <property type="entry name" value="Histidine kinase-like ATPase, C-terminal domain"/>
    <property type="match status" value="1"/>
</dbReference>
<dbReference type="GO" id="GO:0000155">
    <property type="term" value="F:phosphorelay sensor kinase activity"/>
    <property type="evidence" value="ECO:0007669"/>
    <property type="project" value="InterPro"/>
</dbReference>
<keyword evidence="8" id="KW-0902">Two-component regulatory system</keyword>
<sequence>MLGNKDYMTDDRESSTYININVLLRVVSFVVSTVFYILVSIYNGEDINRYIFLGMSISCALSCWLYKRVCENIVHFRVMFGLEVFAYGIFIFLSGGFNSPYLWYEVNCILLLVAFDKNLVITFIACIWCWICAFGGKSIENSAYQEINIVVGVMMLMCEFYIVRIYIKCIDEQKEKSERLNIELQKEKELSNYAFTMLSELSESFGLFAMTDPKKIMEKLSLTLKKNKMYSEFMLIKFERDDVPEIIESNGMDESTYDDILVKIRDWNEKVSKPVSEDNKDILYMDSGGDSYEVTVFGESAYISGVLVRRVADTSGEVKDFYLHLIKTVFNNLDMYSQIERFVSVEEQNRIANEIHDTVIQKLFGIACRMLLLEGKIKNRENYVEEINILRTSIESTMTELRESIYGKRFKDNLNTFIHTTYAYMEEVERLNEVSIDIDLDEQADYIAIAQKIALYRVICEAVNNAIKHGQAKNIDVRLKLTDNSIELTVEDDGSGFSKDDKDFHEGNGLRNMRSIAVLLKGFLSIVQRDKSGVRVKLSLPR</sequence>
<feature type="transmembrane region" description="Helical" evidence="9">
    <location>
        <begin position="147"/>
        <end position="167"/>
    </location>
</feature>
<keyword evidence="7" id="KW-0067">ATP-binding</keyword>
<evidence type="ECO:0000313" key="12">
    <source>
        <dbReference type="Proteomes" id="UP000070394"/>
    </source>
</evidence>
<comment type="caution">
    <text evidence="11">The sequence shown here is derived from an EMBL/GenBank/DDBJ whole genome shotgun (WGS) entry which is preliminary data.</text>
</comment>
<dbReference type="InterPro" id="IPR036890">
    <property type="entry name" value="HATPase_C_sf"/>
</dbReference>
<dbReference type="PATRIC" id="fig|467210.3.peg.910"/>
<feature type="transmembrane region" description="Helical" evidence="9">
    <location>
        <begin position="78"/>
        <end position="97"/>
    </location>
</feature>
<dbReference type="GO" id="GO:0016020">
    <property type="term" value="C:membrane"/>
    <property type="evidence" value="ECO:0007669"/>
    <property type="project" value="InterPro"/>
</dbReference>
<keyword evidence="9" id="KW-0812">Transmembrane</keyword>
<evidence type="ECO:0000256" key="2">
    <source>
        <dbReference type="ARBA" id="ARBA00012438"/>
    </source>
</evidence>
<gene>
    <name evidence="11" type="ORF">HMPREF1866_00922</name>
</gene>
<evidence type="ECO:0000256" key="1">
    <source>
        <dbReference type="ARBA" id="ARBA00000085"/>
    </source>
</evidence>
<dbReference type="SMART" id="SM00387">
    <property type="entry name" value="HATPase_c"/>
    <property type="match status" value="1"/>
</dbReference>
<dbReference type="InterPro" id="IPR011712">
    <property type="entry name" value="Sig_transdc_His_kin_sub3_dim/P"/>
</dbReference>